<organism evidence="2 3">
    <name type="scientific">Bionectria ochroleuca</name>
    <name type="common">Gliocladium roseum</name>
    <dbReference type="NCBI Taxonomy" id="29856"/>
    <lineage>
        <taxon>Eukaryota</taxon>
        <taxon>Fungi</taxon>
        <taxon>Dikarya</taxon>
        <taxon>Ascomycota</taxon>
        <taxon>Pezizomycotina</taxon>
        <taxon>Sordariomycetes</taxon>
        <taxon>Hypocreomycetidae</taxon>
        <taxon>Hypocreales</taxon>
        <taxon>Bionectriaceae</taxon>
        <taxon>Clonostachys</taxon>
    </lineage>
</organism>
<feature type="region of interest" description="Disordered" evidence="1">
    <location>
        <begin position="74"/>
        <end position="116"/>
    </location>
</feature>
<proteinExistence type="predicted"/>
<feature type="region of interest" description="Disordered" evidence="1">
    <location>
        <begin position="1"/>
        <end position="48"/>
    </location>
</feature>
<evidence type="ECO:0000256" key="1">
    <source>
        <dbReference type="SAM" id="MobiDB-lite"/>
    </source>
</evidence>
<dbReference type="EMBL" id="JADCTT010000001">
    <property type="protein sequence ID" value="KAF9758847.1"/>
    <property type="molecule type" value="Genomic_DNA"/>
</dbReference>
<evidence type="ECO:0000313" key="3">
    <source>
        <dbReference type="Proteomes" id="UP000616885"/>
    </source>
</evidence>
<feature type="compositionally biased region" description="Basic and acidic residues" evidence="1">
    <location>
        <begin position="74"/>
        <end position="85"/>
    </location>
</feature>
<sequence length="116" mass="12192">MGRRTESVSSVQSVLIPRIKQQNGQQKEANKAKSIKASKSKADDDNAPALRDLIMSKDESSAAAPWPASYLEAARKAAPVKESKTPPKMPGSPALSAPPMASAAVVPSPSHLLHPV</sequence>
<dbReference type="Proteomes" id="UP000616885">
    <property type="component" value="Unassembled WGS sequence"/>
</dbReference>
<name>A0A8H7NMI2_BIOOC</name>
<reference evidence="2" key="1">
    <citation type="submission" date="2020-10" db="EMBL/GenBank/DDBJ databases">
        <title>High-Quality Genome Resource of Clonostachys rosea strain S41 by Oxford Nanopore Long-Read Sequencing.</title>
        <authorList>
            <person name="Wang H."/>
        </authorList>
    </citation>
    <scope>NUCLEOTIDE SEQUENCE</scope>
    <source>
        <strain evidence="2">S41</strain>
    </source>
</reference>
<protein>
    <submittedName>
        <fullName evidence="2">Uncharacterized protein</fullName>
    </submittedName>
</protein>
<comment type="caution">
    <text evidence="2">The sequence shown here is derived from an EMBL/GenBank/DDBJ whole genome shotgun (WGS) entry which is preliminary data.</text>
</comment>
<accession>A0A8H7NMI2</accession>
<evidence type="ECO:0000313" key="2">
    <source>
        <dbReference type="EMBL" id="KAF9758847.1"/>
    </source>
</evidence>
<feature type="compositionally biased region" description="Low complexity" evidence="1">
    <location>
        <begin position="92"/>
        <end position="110"/>
    </location>
</feature>
<dbReference type="AlphaFoldDB" id="A0A8H7NMI2"/>
<gene>
    <name evidence="2" type="ORF">IM811_000541</name>
</gene>